<dbReference type="EMBL" id="ML769601">
    <property type="protein sequence ID" value="KAE9392215.1"/>
    <property type="molecule type" value="Genomic_DNA"/>
</dbReference>
<gene>
    <name evidence="3" type="ORF">BT96DRAFT_979505</name>
</gene>
<dbReference type="Proteomes" id="UP000799118">
    <property type="component" value="Unassembled WGS sequence"/>
</dbReference>
<feature type="compositionally biased region" description="Polar residues" evidence="1">
    <location>
        <begin position="25"/>
        <end position="42"/>
    </location>
</feature>
<feature type="region of interest" description="Disordered" evidence="1">
    <location>
        <begin position="1"/>
        <end position="54"/>
    </location>
</feature>
<evidence type="ECO:0000313" key="4">
    <source>
        <dbReference type="Proteomes" id="UP000799118"/>
    </source>
</evidence>
<accession>A0A6A4H4K4</accession>
<feature type="compositionally biased region" description="Low complexity" evidence="1">
    <location>
        <begin position="15"/>
        <end position="24"/>
    </location>
</feature>
<proteinExistence type="predicted"/>
<sequence>MTYHPICKPIPPSSYPRRSSSSRSLTGAVSTTAPSRSSSVQSREAGERSPLLSKQLPESNRSFDRWVPKDPNVLVFAVLFIVAVLVLFIFAVLRLFITPFQSPPITKSKLTSFWVDITPDPMCSTIGARQYTATLSNVPEDWDNVEACMKTRFYVHGKVVSTSPICTVASALNSTTIVQGRWTIDFDQSDCVPVWSAISSNCSSYGVRTYQADLHVPPGLDTSSSCKATPAIIQERKLYPECELARQDDGSFVAKGHWNFFDQSECVPVWSAISSHCSSYGVRTYQADLHVPPGLDALSSCKATPAIIQEKKLYPECELARQDDGTFVAKGHWNFFDQSECVPVWSAISSHCSSYGVRTYQADLHVPPGLDTLSSCKATPAIIQGKSLHPKCELTQQDDGTLVAKGHWNISDTSCAPQWVRVTPHSCYTYDQKRYTAVLDKIPHEMDPLKTCFEAPLQFFRDISPLSRVYRAFSINTFHKPDSCGWDEDQMVGTWYLEHSDCRPTLISMQHYGCVGSGLQRFESEVADFGPHEDWYHLCIAIPYQWQGKTYLPLKCESRESWGKTRRYVLYNIPTDQCA</sequence>
<dbReference type="AlphaFoldDB" id="A0A6A4H4K4"/>
<evidence type="ECO:0000313" key="3">
    <source>
        <dbReference type="EMBL" id="KAE9392215.1"/>
    </source>
</evidence>
<keyword evidence="2" id="KW-0812">Transmembrane</keyword>
<reference evidence="3" key="1">
    <citation type="journal article" date="2019" name="Environ. Microbiol.">
        <title>Fungal ecological strategies reflected in gene transcription - a case study of two litter decomposers.</title>
        <authorList>
            <person name="Barbi F."/>
            <person name="Kohler A."/>
            <person name="Barry K."/>
            <person name="Baskaran P."/>
            <person name="Daum C."/>
            <person name="Fauchery L."/>
            <person name="Ihrmark K."/>
            <person name="Kuo A."/>
            <person name="LaButti K."/>
            <person name="Lipzen A."/>
            <person name="Morin E."/>
            <person name="Grigoriev I.V."/>
            <person name="Henrissat B."/>
            <person name="Lindahl B."/>
            <person name="Martin F."/>
        </authorList>
    </citation>
    <scope>NUCLEOTIDE SEQUENCE</scope>
    <source>
        <strain evidence="3">JB14</strain>
    </source>
</reference>
<keyword evidence="4" id="KW-1185">Reference proteome</keyword>
<feature type="transmembrane region" description="Helical" evidence="2">
    <location>
        <begin position="73"/>
        <end position="97"/>
    </location>
</feature>
<keyword evidence="2" id="KW-0472">Membrane</keyword>
<keyword evidence="2" id="KW-1133">Transmembrane helix</keyword>
<protein>
    <submittedName>
        <fullName evidence="3">Uncharacterized protein</fullName>
    </submittedName>
</protein>
<dbReference type="OrthoDB" id="3153758at2759"/>
<name>A0A6A4H4K4_9AGAR</name>
<organism evidence="3 4">
    <name type="scientific">Gymnopus androsaceus JB14</name>
    <dbReference type="NCBI Taxonomy" id="1447944"/>
    <lineage>
        <taxon>Eukaryota</taxon>
        <taxon>Fungi</taxon>
        <taxon>Dikarya</taxon>
        <taxon>Basidiomycota</taxon>
        <taxon>Agaricomycotina</taxon>
        <taxon>Agaricomycetes</taxon>
        <taxon>Agaricomycetidae</taxon>
        <taxon>Agaricales</taxon>
        <taxon>Marasmiineae</taxon>
        <taxon>Omphalotaceae</taxon>
        <taxon>Gymnopus</taxon>
    </lineage>
</organism>
<evidence type="ECO:0000256" key="1">
    <source>
        <dbReference type="SAM" id="MobiDB-lite"/>
    </source>
</evidence>
<evidence type="ECO:0000256" key="2">
    <source>
        <dbReference type="SAM" id="Phobius"/>
    </source>
</evidence>